<sequence length="218" mass="25678">MSHSWPQKGEKLFKAGDYYQIAHIGWGSIDSHFHGYIRGYKEAADDLVELAIKSKRIAILDTYVFPITFLYRQFLELSMKDIYLNYSEHSVEDKVKNIKRISHNLKAIWNEIKPLIQEGCTTSDDGEMIEVVEDYINQFHEFDKSSFRFRYPINKNLSPTLDKEDRIDLLNLKQRINELGSFFSGVDGQLDANKESKYEQQKEFIELIQQNMWDEVGY</sequence>
<dbReference type="EMBL" id="JABAGO010000042">
    <property type="protein sequence ID" value="NMF00249.1"/>
    <property type="molecule type" value="Genomic_DNA"/>
</dbReference>
<dbReference type="Proteomes" id="UP000561326">
    <property type="component" value="Unassembled WGS sequence"/>
</dbReference>
<comment type="caution">
    <text evidence="1">The sequence shown here is derived from an EMBL/GenBank/DDBJ whole genome shotgun (WGS) entry which is preliminary data.</text>
</comment>
<evidence type="ECO:0008006" key="3">
    <source>
        <dbReference type="Google" id="ProtNLM"/>
    </source>
</evidence>
<name>A0A848CYP6_ANEAE</name>
<reference evidence="1 2" key="1">
    <citation type="submission" date="2020-04" db="EMBL/GenBank/DDBJ databases">
        <authorList>
            <person name="Hitch T.C.A."/>
            <person name="Wylensek D."/>
            <person name="Clavel T."/>
        </authorList>
    </citation>
    <scope>NUCLEOTIDE SEQUENCE [LARGE SCALE GENOMIC DNA]</scope>
    <source>
        <strain evidence="1 2">WB01_D5_05</strain>
    </source>
</reference>
<evidence type="ECO:0000313" key="2">
    <source>
        <dbReference type="Proteomes" id="UP000561326"/>
    </source>
</evidence>
<accession>A0A848CYP6</accession>
<proteinExistence type="predicted"/>
<protein>
    <recommendedName>
        <fullName evidence="3">HEPN domain-containing protein</fullName>
    </recommendedName>
</protein>
<gene>
    <name evidence="1" type="ORF">HF838_18640</name>
</gene>
<organism evidence="1 2">
    <name type="scientific">Aneurinibacillus aneurinilyticus</name>
    <name type="common">Bacillus aneurinolyticus</name>
    <dbReference type="NCBI Taxonomy" id="1391"/>
    <lineage>
        <taxon>Bacteria</taxon>
        <taxon>Bacillati</taxon>
        <taxon>Bacillota</taxon>
        <taxon>Bacilli</taxon>
        <taxon>Bacillales</taxon>
        <taxon>Paenibacillaceae</taxon>
        <taxon>Aneurinibacillus group</taxon>
        <taxon>Aneurinibacillus</taxon>
    </lineage>
</organism>
<dbReference type="AlphaFoldDB" id="A0A848CYP6"/>
<dbReference type="RefSeq" id="WP_168976046.1">
    <property type="nucleotide sequence ID" value="NZ_JABAGO010000042.1"/>
</dbReference>
<evidence type="ECO:0000313" key="1">
    <source>
        <dbReference type="EMBL" id="NMF00249.1"/>
    </source>
</evidence>